<keyword evidence="6" id="KW-0735">Signal-anchor</keyword>
<protein>
    <recommendedName>
        <fullName evidence="13">Glycosyltransferase family 71 protein</fullName>
    </recommendedName>
</protein>
<evidence type="ECO:0000256" key="9">
    <source>
        <dbReference type="ARBA" id="ARBA00023180"/>
    </source>
</evidence>
<dbReference type="GO" id="GO:0016020">
    <property type="term" value="C:membrane"/>
    <property type="evidence" value="ECO:0007669"/>
    <property type="project" value="UniProtKB-SubCell"/>
</dbReference>
<dbReference type="HOGENOM" id="CLU_015387_1_0_1"/>
<comment type="similarity">
    <text evidence="2">Belongs to the MNN1/MNT family.</text>
</comment>
<keyword evidence="4" id="KW-0808">Transferase</keyword>
<keyword evidence="3" id="KW-0328">Glycosyltransferase</keyword>
<evidence type="ECO:0000313" key="12">
    <source>
        <dbReference type="Proteomes" id="UP000006310"/>
    </source>
</evidence>
<evidence type="ECO:0000256" key="7">
    <source>
        <dbReference type="ARBA" id="ARBA00022989"/>
    </source>
</evidence>
<keyword evidence="5" id="KW-0812">Transmembrane</keyword>
<dbReference type="OMA" id="MGHADEN"/>
<evidence type="ECO:0000256" key="8">
    <source>
        <dbReference type="ARBA" id="ARBA00023136"/>
    </source>
</evidence>
<keyword evidence="8" id="KW-0472">Membrane</keyword>
<reference evidence="12" key="2">
    <citation type="submission" date="2012-08" db="EMBL/GenBank/DDBJ databases">
        <title>Genome sequence of Kazachstania naganishii.</title>
        <authorList>
            <person name="Gordon J.L."/>
            <person name="Armisen D."/>
            <person name="Proux-Wera E."/>
            <person name="OhEigeartaigh S.S."/>
            <person name="Byrne K.P."/>
            <person name="Wolfe K.H."/>
        </authorList>
    </citation>
    <scope>NUCLEOTIDE SEQUENCE [LARGE SCALE GENOMIC DNA]</scope>
    <source>
        <strain evidence="12">ATCC MYA-139 / BCRC 22969 / CBS 8797 / CCRC 22969 / KCTC 17520 / NBRC 10181 / NCYC 3082</strain>
    </source>
</reference>
<dbReference type="GO" id="GO:0006493">
    <property type="term" value="P:protein O-linked glycosylation"/>
    <property type="evidence" value="ECO:0007669"/>
    <property type="project" value="TreeGrafter"/>
</dbReference>
<organism evidence="11 12">
    <name type="scientific">Huiozyma naganishii (strain ATCC MYA-139 / BCRC 22969 / CBS 8797 / KCTC 17520 / NBRC 10181 / NCYC 3082 / Yp74L-3)</name>
    <name type="common">Yeast</name>
    <name type="synonym">Kazachstania naganishii</name>
    <dbReference type="NCBI Taxonomy" id="1071383"/>
    <lineage>
        <taxon>Eukaryota</taxon>
        <taxon>Fungi</taxon>
        <taxon>Dikarya</taxon>
        <taxon>Ascomycota</taxon>
        <taxon>Saccharomycotina</taxon>
        <taxon>Saccharomycetes</taxon>
        <taxon>Saccharomycetales</taxon>
        <taxon>Saccharomycetaceae</taxon>
        <taxon>Huiozyma</taxon>
    </lineage>
</organism>
<dbReference type="KEGG" id="kng:KNAG_0G01070"/>
<keyword evidence="9" id="KW-0325">Glycoprotein</keyword>
<keyword evidence="7" id="KW-1133">Transmembrane helix</keyword>
<evidence type="ECO:0008006" key="13">
    <source>
        <dbReference type="Google" id="ProtNLM"/>
    </source>
</evidence>
<evidence type="ECO:0000313" key="11">
    <source>
        <dbReference type="EMBL" id="CCK71165.1"/>
    </source>
</evidence>
<dbReference type="EMBL" id="HE978320">
    <property type="protein sequence ID" value="CCK71165.1"/>
    <property type="molecule type" value="Genomic_DNA"/>
</dbReference>
<dbReference type="RefSeq" id="XP_022465411.1">
    <property type="nucleotide sequence ID" value="XM_022608968.1"/>
</dbReference>
<evidence type="ECO:0000256" key="4">
    <source>
        <dbReference type="ARBA" id="ARBA00022679"/>
    </source>
</evidence>
<evidence type="ECO:0000256" key="10">
    <source>
        <dbReference type="SAM" id="SignalP"/>
    </source>
</evidence>
<accession>J7R8G5</accession>
<dbReference type="InterPro" id="IPR022751">
    <property type="entry name" value="Alpha_mannosyltransferase"/>
</dbReference>
<dbReference type="GO" id="GO:0000033">
    <property type="term" value="F:alpha-1,3-mannosyltransferase activity"/>
    <property type="evidence" value="ECO:0007669"/>
    <property type="project" value="TreeGrafter"/>
</dbReference>
<dbReference type="InterPro" id="IPR029044">
    <property type="entry name" value="Nucleotide-diphossugar_trans"/>
</dbReference>
<dbReference type="SUPFAM" id="SSF53448">
    <property type="entry name" value="Nucleotide-diphospho-sugar transferases"/>
    <property type="match status" value="1"/>
</dbReference>
<evidence type="ECO:0000256" key="6">
    <source>
        <dbReference type="ARBA" id="ARBA00022968"/>
    </source>
</evidence>
<dbReference type="PANTHER" id="PTHR31392">
    <property type="entry name" value="ALPHA-1,3-MANNOSYLTRANSFERASE MNN1-RELATED"/>
    <property type="match status" value="1"/>
</dbReference>
<reference evidence="11 12" key="1">
    <citation type="journal article" date="2011" name="Proc. Natl. Acad. Sci. U.S.A.">
        <title>Evolutionary erosion of yeast sex chromosomes by mating-type switching accidents.</title>
        <authorList>
            <person name="Gordon J.L."/>
            <person name="Armisen D."/>
            <person name="Proux-Wera E."/>
            <person name="Oheigeartaigh S.S."/>
            <person name="Byrne K.P."/>
            <person name="Wolfe K.H."/>
        </authorList>
    </citation>
    <scope>NUCLEOTIDE SEQUENCE [LARGE SCALE GENOMIC DNA]</scope>
    <source>
        <strain evidence="12">ATCC MYA-139 / BCRC 22969 / CBS 8797 / CCRC 22969 / KCTC 17520 / NBRC 10181 / NCYC 3082</strain>
    </source>
</reference>
<comment type="subcellular location">
    <subcellularLocation>
        <location evidence="1">Membrane</location>
        <topology evidence="1">Single-pass type II membrane protein</topology>
    </subcellularLocation>
</comment>
<dbReference type="Pfam" id="PF11051">
    <property type="entry name" value="Mannosyl_trans3"/>
    <property type="match status" value="1"/>
</dbReference>
<dbReference type="eggNOG" id="ENOG502RZ48">
    <property type="taxonomic scope" value="Eukaryota"/>
</dbReference>
<proteinExistence type="inferred from homology"/>
<dbReference type="OrthoDB" id="430354at2759"/>
<feature type="chain" id="PRO_5003795977" description="Glycosyltransferase family 71 protein" evidence="10">
    <location>
        <begin position="34"/>
        <end position="632"/>
    </location>
</feature>
<name>J7R8G5_HUIN7</name>
<keyword evidence="10" id="KW-0732">Signal</keyword>
<sequence length="632" mass="71977">MILSRSLRWRRQNARRVLLLALLGLLIVYLSHDNTPGRNATRPVIAGDYDNATSPYHGFFQGSTFKNDIGSKDSENILSNIRSASPQSPFALIAKHVGEDKFRRMAKSKKCQLLMKTVLEQGSGLDQSTLPISVEIMRIYAYCFLGDDPLYPWDMLDESTPEETLATTTRFTKLVFPFLETGDFDTQILWPLVYDLSQKGEYLEDLLLSVPELDGVIIQNNFNFWINWSQAASGRGVVITMGDNDVDMFGRLVRVLENLENDIPIQVVTTGKEMKPQFIQQLREYTVQTGQRIQLVDSSPMLDRLYVAFKITRFLNKWVATIFNTFEEAILIDVDSIPFVPLSTFFEIESYKTTGIYMYRDRDIKHEHAPEKCIADFRNLEPSVQETDLIGTSLRFDLSQSNDLQRQQQNGESITIEEVIYKNFFHNYNLHQVDSGLVVINKHKQLHSLLLAFQLHLSGVFEKCVHGDKEFFWLGPLLSGVDYTIDPLGSSVIGQFYEDNGKTGICAPQMSHLNDFDQLMWTNGGLKICKFKGAAANDFDKYPDFFTNRYSTVDNLDSIYNSPLAIEGAIVPDPESLPWMQTRECQQFRFCAYAVSDESGGNTVGKRVIFNPVDAAKYNEISFVWNNPAFVS</sequence>
<gene>
    <name evidence="11" type="primary">KNAG0G01070</name>
    <name evidence="11" type="ordered locus">KNAG_0G01070</name>
</gene>
<dbReference type="GO" id="GO:0005794">
    <property type="term" value="C:Golgi apparatus"/>
    <property type="evidence" value="ECO:0007669"/>
    <property type="project" value="TreeGrafter"/>
</dbReference>
<evidence type="ECO:0000256" key="5">
    <source>
        <dbReference type="ARBA" id="ARBA00022692"/>
    </source>
</evidence>
<dbReference type="AlphaFoldDB" id="J7R8G5"/>
<evidence type="ECO:0000256" key="2">
    <source>
        <dbReference type="ARBA" id="ARBA00009105"/>
    </source>
</evidence>
<dbReference type="PANTHER" id="PTHR31392:SF1">
    <property type="entry name" value="ALPHA-1,3-MANNOSYLTRANSFERASE MNN1-RELATED"/>
    <property type="match status" value="1"/>
</dbReference>
<keyword evidence="12" id="KW-1185">Reference proteome</keyword>
<dbReference type="GeneID" id="34526889"/>
<evidence type="ECO:0000256" key="1">
    <source>
        <dbReference type="ARBA" id="ARBA00004606"/>
    </source>
</evidence>
<feature type="signal peptide" evidence="10">
    <location>
        <begin position="1"/>
        <end position="33"/>
    </location>
</feature>
<evidence type="ECO:0000256" key="3">
    <source>
        <dbReference type="ARBA" id="ARBA00022676"/>
    </source>
</evidence>
<dbReference type="Proteomes" id="UP000006310">
    <property type="component" value="Chromosome 7"/>
</dbReference>